<dbReference type="Pfam" id="PF05685">
    <property type="entry name" value="Uma2"/>
    <property type="match status" value="1"/>
</dbReference>
<dbReference type="InterPro" id="IPR012296">
    <property type="entry name" value="Nuclease_put_TT1808"/>
</dbReference>
<dbReference type="SUPFAM" id="SSF52980">
    <property type="entry name" value="Restriction endonuclease-like"/>
    <property type="match status" value="1"/>
</dbReference>
<dbReference type="CDD" id="cd06260">
    <property type="entry name" value="DUF820-like"/>
    <property type="match status" value="1"/>
</dbReference>
<dbReference type="PANTHER" id="PTHR35400:SF3">
    <property type="entry name" value="SLL1072 PROTEIN"/>
    <property type="match status" value="1"/>
</dbReference>
<dbReference type="EMBL" id="CP041692">
    <property type="protein sequence ID" value="QDP97606.1"/>
    <property type="molecule type" value="Genomic_DNA"/>
</dbReference>
<organism evidence="2 3">
    <name type="scientific">Microlunatus elymi</name>
    <dbReference type="NCBI Taxonomy" id="2596828"/>
    <lineage>
        <taxon>Bacteria</taxon>
        <taxon>Bacillati</taxon>
        <taxon>Actinomycetota</taxon>
        <taxon>Actinomycetes</taxon>
        <taxon>Propionibacteriales</taxon>
        <taxon>Propionibacteriaceae</taxon>
        <taxon>Microlunatus</taxon>
    </lineage>
</organism>
<dbReference type="OrthoDB" id="5524117at2"/>
<dbReference type="PANTHER" id="PTHR35400">
    <property type="entry name" value="SLR1083 PROTEIN"/>
    <property type="match status" value="1"/>
</dbReference>
<keyword evidence="3" id="KW-1185">Reference proteome</keyword>
<dbReference type="Gene3D" id="3.90.1570.10">
    <property type="entry name" value="tt1808, chain A"/>
    <property type="match status" value="1"/>
</dbReference>
<dbReference type="InterPro" id="IPR011335">
    <property type="entry name" value="Restrct_endonuc-II-like"/>
</dbReference>
<accession>A0A516Q2G3</accession>
<name>A0A516Q2G3_9ACTN</name>
<gene>
    <name evidence="2" type="ORF">FOE78_18320</name>
</gene>
<reference evidence="2 3" key="1">
    <citation type="submission" date="2019-07" db="EMBL/GenBank/DDBJ databases">
        <title>Microlunatus dokdonensis sp. nov. isolated from the rhizospheric soil of the wild plant Elymus tsukushiensis.</title>
        <authorList>
            <person name="Ghim S.-Y."/>
            <person name="Hwang Y.-J."/>
            <person name="Son J.-S."/>
            <person name="Shin J.-H."/>
        </authorList>
    </citation>
    <scope>NUCLEOTIDE SEQUENCE [LARGE SCALE GENOMIC DNA]</scope>
    <source>
        <strain evidence="2 3">KUDC0627</strain>
    </source>
</reference>
<protein>
    <recommendedName>
        <fullName evidence="1">Putative restriction endonuclease domain-containing protein</fullName>
    </recommendedName>
</protein>
<dbReference type="InterPro" id="IPR008538">
    <property type="entry name" value="Uma2"/>
</dbReference>
<sequence>MSAAPISLADVTSAADQTYRWSPNGFLRAYEAGAFDARVELIDGEVVPVVIGEWHGETAFRIGGILRDVAGGIVTGSTLSAGDSLPDPDCWVRRAGAEPAGQLSDRLSVWKPADVLLVVEVSDESVMRDLTVKPAIYGSAGYPTYWVITRDAIYEHTDPTAAGYRTRTEYRRGERIGLRYAGTELSVGELLGPVD</sequence>
<dbReference type="Proteomes" id="UP000319263">
    <property type="component" value="Chromosome"/>
</dbReference>
<proteinExistence type="predicted"/>
<evidence type="ECO:0000259" key="1">
    <source>
        <dbReference type="Pfam" id="PF05685"/>
    </source>
</evidence>
<feature type="domain" description="Putative restriction endonuclease" evidence="1">
    <location>
        <begin position="36"/>
        <end position="165"/>
    </location>
</feature>
<dbReference type="AlphaFoldDB" id="A0A516Q2G3"/>
<evidence type="ECO:0000313" key="3">
    <source>
        <dbReference type="Proteomes" id="UP000319263"/>
    </source>
</evidence>
<evidence type="ECO:0000313" key="2">
    <source>
        <dbReference type="EMBL" id="QDP97606.1"/>
    </source>
</evidence>
<dbReference type="KEGG" id="mik:FOE78_18320"/>